<accession>A0AAE9F6Q1</accession>
<reference evidence="1 2" key="1">
    <citation type="submission" date="2022-04" db="EMBL/GenBank/DDBJ databases">
        <title>Chromosome-level reference genomes for two strains of Caenorhabditis briggsae: an improved platform for comparative genomics.</title>
        <authorList>
            <person name="Stevens L."/>
            <person name="Andersen E."/>
        </authorList>
    </citation>
    <scope>NUCLEOTIDE SEQUENCE [LARGE SCALE GENOMIC DNA]</scope>
    <source>
        <strain evidence="1">VX34</strain>
        <tissue evidence="1">Whole-organism</tissue>
    </source>
</reference>
<organism evidence="1 2">
    <name type="scientific">Caenorhabditis briggsae</name>
    <dbReference type="NCBI Taxonomy" id="6238"/>
    <lineage>
        <taxon>Eukaryota</taxon>
        <taxon>Metazoa</taxon>
        <taxon>Ecdysozoa</taxon>
        <taxon>Nematoda</taxon>
        <taxon>Chromadorea</taxon>
        <taxon>Rhabditida</taxon>
        <taxon>Rhabditina</taxon>
        <taxon>Rhabditomorpha</taxon>
        <taxon>Rhabditoidea</taxon>
        <taxon>Rhabditidae</taxon>
        <taxon>Peloderinae</taxon>
        <taxon>Caenorhabditis</taxon>
    </lineage>
</organism>
<evidence type="ECO:0000313" key="2">
    <source>
        <dbReference type="Proteomes" id="UP000829354"/>
    </source>
</evidence>
<proteinExistence type="predicted"/>
<keyword evidence="2" id="KW-1185">Reference proteome</keyword>
<dbReference type="Proteomes" id="UP000829354">
    <property type="component" value="Chromosome V"/>
</dbReference>
<name>A0AAE9F6Q1_CAEBR</name>
<sequence length="168" mass="18985">MADLQFSECSPVTSKPSILRRGCVVCLRQTPNAEVWVNRLANGDEGFANHLKVILATGRKYLCLDHFDRQHLVQRKHEDGMEVVRNSMPIPFKNVDFIRHDFSEENEPSTSEPLVSLEDEAPEIPAKRQKLEVSLAGKGAELDVASMTYLLDTVNLYVTRAMEEADKK</sequence>
<dbReference type="EMBL" id="CP092624">
    <property type="protein sequence ID" value="UMM36943.1"/>
    <property type="molecule type" value="Genomic_DNA"/>
</dbReference>
<protein>
    <submittedName>
        <fullName evidence="1">Uncharacterized protein</fullName>
    </submittedName>
</protein>
<dbReference type="AlphaFoldDB" id="A0AAE9F6Q1"/>
<gene>
    <name evidence="1" type="ORF">L5515_008883</name>
</gene>
<evidence type="ECO:0000313" key="1">
    <source>
        <dbReference type="EMBL" id="UMM36943.1"/>
    </source>
</evidence>